<dbReference type="GO" id="GO:0033768">
    <property type="term" value="C:SUMO-targeted ubiquitin ligase complex"/>
    <property type="evidence" value="ECO:0007669"/>
    <property type="project" value="TreeGrafter"/>
</dbReference>
<evidence type="ECO:0000313" key="2">
    <source>
        <dbReference type="EMBL" id="GMH27918.1"/>
    </source>
</evidence>
<dbReference type="GO" id="GO:0061630">
    <property type="term" value="F:ubiquitin protein ligase activity"/>
    <property type="evidence" value="ECO:0007669"/>
    <property type="project" value="InterPro"/>
</dbReference>
<feature type="compositionally biased region" description="Polar residues" evidence="1">
    <location>
        <begin position="19"/>
        <end position="30"/>
    </location>
</feature>
<sequence>MVLDVDLNTPVVESFGEEGTSSYPPSSQEAQGGQQGAPLRPAAPIDVDLIDDDVFVSSARAFSEAKQNSRRNRGRTIIDVDLEESTTTRHAANHRNKRLRVPSNQRIINCESYVNLEGCANSMGDKFRPIEQETMPPQPPPPPYKEPSFNCPVPFGSTFLQRVNLRERC</sequence>
<reference evidence="2" key="1">
    <citation type="submission" date="2023-05" db="EMBL/GenBank/DDBJ databases">
        <title>Nepenthes gracilis genome sequencing.</title>
        <authorList>
            <person name="Fukushima K."/>
        </authorList>
    </citation>
    <scope>NUCLEOTIDE SEQUENCE</scope>
    <source>
        <strain evidence="2">SING2019-196</strain>
    </source>
</reference>
<dbReference type="EMBL" id="BSYO01000033">
    <property type="protein sequence ID" value="GMH27918.1"/>
    <property type="molecule type" value="Genomic_DNA"/>
</dbReference>
<dbReference type="PANTHER" id="PTHR47094">
    <property type="entry name" value="ELFLESS, ISOFORM B"/>
    <property type="match status" value="1"/>
</dbReference>
<feature type="region of interest" description="Disordered" evidence="1">
    <location>
        <begin position="1"/>
        <end position="42"/>
    </location>
</feature>
<dbReference type="AlphaFoldDB" id="A0AAD3TD39"/>
<keyword evidence="3" id="KW-1185">Reference proteome</keyword>
<dbReference type="GO" id="GO:0006511">
    <property type="term" value="P:ubiquitin-dependent protein catabolic process"/>
    <property type="evidence" value="ECO:0007669"/>
    <property type="project" value="TreeGrafter"/>
</dbReference>
<protein>
    <submittedName>
        <fullName evidence="2">Uncharacterized protein</fullName>
    </submittedName>
</protein>
<name>A0AAD3TD39_NEPGR</name>
<comment type="caution">
    <text evidence="2">The sequence shown here is derived from an EMBL/GenBank/DDBJ whole genome shotgun (WGS) entry which is preliminary data.</text>
</comment>
<evidence type="ECO:0000256" key="1">
    <source>
        <dbReference type="SAM" id="MobiDB-lite"/>
    </source>
</evidence>
<organism evidence="2 3">
    <name type="scientific">Nepenthes gracilis</name>
    <name type="common">Slender pitcher plant</name>
    <dbReference type="NCBI Taxonomy" id="150966"/>
    <lineage>
        <taxon>Eukaryota</taxon>
        <taxon>Viridiplantae</taxon>
        <taxon>Streptophyta</taxon>
        <taxon>Embryophyta</taxon>
        <taxon>Tracheophyta</taxon>
        <taxon>Spermatophyta</taxon>
        <taxon>Magnoliopsida</taxon>
        <taxon>eudicotyledons</taxon>
        <taxon>Gunneridae</taxon>
        <taxon>Pentapetalae</taxon>
        <taxon>Caryophyllales</taxon>
        <taxon>Nepenthaceae</taxon>
        <taxon>Nepenthes</taxon>
    </lineage>
</organism>
<dbReference type="PANTHER" id="PTHR47094:SF1">
    <property type="entry name" value="RING-TYPE E3 UBIQUITIN TRANSFERASE"/>
    <property type="match status" value="1"/>
</dbReference>
<dbReference type="GO" id="GO:0032183">
    <property type="term" value="F:SUMO binding"/>
    <property type="evidence" value="ECO:0007669"/>
    <property type="project" value="TreeGrafter"/>
</dbReference>
<dbReference type="Proteomes" id="UP001279734">
    <property type="component" value="Unassembled WGS sequence"/>
</dbReference>
<evidence type="ECO:0000313" key="3">
    <source>
        <dbReference type="Proteomes" id="UP001279734"/>
    </source>
</evidence>
<gene>
    <name evidence="2" type="ORF">Nepgr_029761</name>
</gene>
<dbReference type="InterPro" id="IPR049627">
    <property type="entry name" value="SLX8"/>
</dbReference>
<proteinExistence type="predicted"/>
<accession>A0AAD3TD39</accession>
<dbReference type="GO" id="GO:0140082">
    <property type="term" value="F:SUMO-ubiquitin ligase activity"/>
    <property type="evidence" value="ECO:0007669"/>
    <property type="project" value="TreeGrafter"/>
</dbReference>